<feature type="binding site" description="axial binding residue" evidence="9">
    <location>
        <position position="224"/>
    </location>
    <ligand>
        <name>heme c</name>
        <dbReference type="ChEBI" id="CHEBI:61717"/>
        <label>2</label>
    </ligand>
    <ligandPart>
        <name>Fe</name>
        <dbReference type="ChEBI" id="CHEBI:18248"/>
    </ligandPart>
</feature>
<keyword evidence="4 9" id="KW-0479">Metal-binding</keyword>
<dbReference type="InterPro" id="IPR009056">
    <property type="entry name" value="Cyt_c-like_dom"/>
</dbReference>
<comment type="subcellular location">
    <subcellularLocation>
        <location evidence="1">Periplasm</location>
    </subcellularLocation>
</comment>
<evidence type="ECO:0000259" key="11">
    <source>
        <dbReference type="PROSITE" id="PS51007"/>
    </source>
</evidence>
<dbReference type="Pfam" id="PF00034">
    <property type="entry name" value="Cytochrom_C"/>
    <property type="match status" value="1"/>
</dbReference>
<comment type="PTM">
    <text evidence="8">Binds 2 heme c groups covalently per subunit.</text>
</comment>
<feature type="binding site" description="axial binding residue" evidence="9">
    <location>
        <position position="178"/>
    </location>
    <ligand>
        <name>heme c</name>
        <dbReference type="ChEBI" id="CHEBI:61717"/>
        <label>2</label>
    </ligand>
    <ligandPart>
        <name>Fe</name>
        <dbReference type="ChEBI" id="CHEBI:18248"/>
    </ligandPart>
</feature>
<evidence type="ECO:0000256" key="8">
    <source>
        <dbReference type="PIRSR" id="PIRSR000005-1"/>
    </source>
</evidence>
<dbReference type="InterPro" id="IPR036909">
    <property type="entry name" value="Cyt_c-like_dom_sf"/>
</dbReference>
<dbReference type="PANTHER" id="PTHR33751">
    <property type="entry name" value="CBB3-TYPE CYTOCHROME C OXIDASE SUBUNIT FIXP"/>
    <property type="match status" value="1"/>
</dbReference>
<feature type="binding site" description="axial binding residue" evidence="9">
    <location>
        <position position="69"/>
    </location>
    <ligand>
        <name>heme c</name>
        <dbReference type="ChEBI" id="CHEBI:61717"/>
        <label>1</label>
    </ligand>
    <ligandPart>
        <name>Fe</name>
        <dbReference type="ChEBI" id="CHEBI:18248"/>
    </ligandPart>
</feature>
<dbReference type="STRING" id="336566.ABB30_04635"/>
<dbReference type="Pfam" id="PF13442">
    <property type="entry name" value="Cytochrome_CBB3"/>
    <property type="match status" value="1"/>
</dbReference>
<dbReference type="GO" id="GO:0042597">
    <property type="term" value="C:periplasmic space"/>
    <property type="evidence" value="ECO:0007669"/>
    <property type="project" value="UniProtKB-SubCell"/>
</dbReference>
<evidence type="ECO:0000256" key="1">
    <source>
        <dbReference type="ARBA" id="ARBA00004418"/>
    </source>
</evidence>
<keyword evidence="5" id="KW-0574">Periplasm</keyword>
<dbReference type="GO" id="GO:0009055">
    <property type="term" value="F:electron transfer activity"/>
    <property type="evidence" value="ECO:0007669"/>
    <property type="project" value="InterPro"/>
</dbReference>
<feature type="binding site" description="axial binding residue" evidence="9">
    <location>
        <position position="110"/>
    </location>
    <ligand>
        <name>heme c</name>
        <dbReference type="ChEBI" id="CHEBI:61717"/>
        <label>1</label>
    </ligand>
    <ligandPart>
        <name>Fe</name>
        <dbReference type="ChEBI" id="CHEBI:18248"/>
    </ligandPart>
</feature>
<feature type="binding site" description="covalent" evidence="8">
    <location>
        <position position="177"/>
    </location>
    <ligand>
        <name>heme c</name>
        <dbReference type="ChEBI" id="CHEBI:61717"/>
        <label>2</label>
    </ligand>
</feature>
<feature type="binding site" description="covalent" evidence="8">
    <location>
        <position position="68"/>
    </location>
    <ligand>
        <name>heme c</name>
        <dbReference type="ChEBI" id="CHEBI:61717"/>
        <label>1</label>
    </ligand>
</feature>
<evidence type="ECO:0000256" key="2">
    <source>
        <dbReference type="ARBA" id="ARBA00022448"/>
    </source>
</evidence>
<dbReference type="RefSeq" id="WP_057637139.1">
    <property type="nucleotide sequence ID" value="NZ_LDJM01000011.1"/>
</dbReference>
<keyword evidence="6" id="KW-0249">Electron transport</keyword>
<accession>A0A0R0DHY5</accession>
<keyword evidence="13" id="KW-1185">Reference proteome</keyword>
<evidence type="ECO:0000256" key="3">
    <source>
        <dbReference type="ARBA" id="ARBA00022617"/>
    </source>
</evidence>
<feature type="domain" description="Cytochrome c" evidence="11">
    <location>
        <begin position="153"/>
        <end position="247"/>
    </location>
</feature>
<keyword evidence="10" id="KW-0732">Signal</keyword>
<dbReference type="PATRIC" id="fig|336566.3.peg.266"/>
<evidence type="ECO:0000256" key="6">
    <source>
        <dbReference type="ARBA" id="ARBA00022982"/>
    </source>
</evidence>
<feature type="domain" description="Cytochrome c" evidence="11">
    <location>
        <begin position="53"/>
        <end position="133"/>
    </location>
</feature>
<dbReference type="GO" id="GO:0020037">
    <property type="term" value="F:heme binding"/>
    <property type="evidence" value="ECO:0007669"/>
    <property type="project" value="InterPro"/>
</dbReference>
<feature type="binding site" description="covalent" evidence="8">
    <location>
        <position position="174"/>
    </location>
    <ligand>
        <name>heme c</name>
        <dbReference type="ChEBI" id="CHEBI:61717"/>
        <label>2</label>
    </ligand>
</feature>
<feature type="signal peptide" evidence="10">
    <location>
        <begin position="1"/>
        <end position="22"/>
    </location>
</feature>
<keyword evidence="2" id="KW-0813">Transport</keyword>
<dbReference type="SUPFAM" id="SSF46626">
    <property type="entry name" value="Cytochrome c"/>
    <property type="match status" value="2"/>
</dbReference>
<feature type="chain" id="PRO_5006395730" evidence="10">
    <location>
        <begin position="23"/>
        <end position="259"/>
    </location>
</feature>
<dbReference type="GO" id="GO:0005506">
    <property type="term" value="F:iron ion binding"/>
    <property type="evidence" value="ECO:0007669"/>
    <property type="project" value="InterPro"/>
</dbReference>
<dbReference type="EMBL" id="LDJM01000011">
    <property type="protein sequence ID" value="KRG78338.1"/>
    <property type="molecule type" value="Genomic_DNA"/>
</dbReference>
<comment type="caution">
    <text evidence="12">The sequence shown here is derived from an EMBL/GenBank/DDBJ whole genome shotgun (WGS) entry which is preliminary data.</text>
</comment>
<gene>
    <name evidence="12" type="ORF">ABB30_04635</name>
</gene>
<dbReference type="Proteomes" id="UP000050956">
    <property type="component" value="Unassembled WGS sequence"/>
</dbReference>
<evidence type="ECO:0000256" key="5">
    <source>
        <dbReference type="ARBA" id="ARBA00022764"/>
    </source>
</evidence>
<name>A0A0R0DHY5_9GAMM</name>
<evidence type="ECO:0000313" key="12">
    <source>
        <dbReference type="EMBL" id="KRG78338.1"/>
    </source>
</evidence>
<dbReference type="PANTHER" id="PTHR33751:SF9">
    <property type="entry name" value="CYTOCHROME C4"/>
    <property type="match status" value="1"/>
</dbReference>
<dbReference type="OrthoDB" id="9773456at2"/>
<protein>
    <submittedName>
        <fullName evidence="12">Cytochrome C</fullName>
    </submittedName>
</protein>
<keyword evidence="7 9" id="KW-0408">Iron</keyword>
<keyword evidence="3 8" id="KW-0349">Heme</keyword>
<dbReference type="AlphaFoldDB" id="A0A0R0DHY5"/>
<dbReference type="Gene3D" id="1.10.760.10">
    <property type="entry name" value="Cytochrome c-like domain"/>
    <property type="match status" value="2"/>
</dbReference>
<evidence type="ECO:0000256" key="10">
    <source>
        <dbReference type="SAM" id="SignalP"/>
    </source>
</evidence>
<evidence type="ECO:0000256" key="4">
    <source>
        <dbReference type="ARBA" id="ARBA00022723"/>
    </source>
</evidence>
<dbReference type="InterPro" id="IPR024167">
    <property type="entry name" value="Cytochrome_c4-like"/>
</dbReference>
<dbReference type="InterPro" id="IPR050597">
    <property type="entry name" value="Cytochrome_c_Oxidase_Subunit"/>
</dbReference>
<reference evidence="12 13" key="1">
    <citation type="submission" date="2015-05" db="EMBL/GenBank/DDBJ databases">
        <title>Genome sequencing and analysis of members of genus Stenotrophomonas.</title>
        <authorList>
            <person name="Patil P.P."/>
            <person name="Midha S."/>
            <person name="Patil P.B."/>
        </authorList>
    </citation>
    <scope>NUCLEOTIDE SEQUENCE [LARGE SCALE GENOMIC DNA]</scope>
    <source>
        <strain evidence="12 13">DSM 24757</strain>
    </source>
</reference>
<evidence type="ECO:0000256" key="7">
    <source>
        <dbReference type="ARBA" id="ARBA00023004"/>
    </source>
</evidence>
<proteinExistence type="predicted"/>
<evidence type="ECO:0000313" key="13">
    <source>
        <dbReference type="Proteomes" id="UP000050956"/>
    </source>
</evidence>
<dbReference type="PIRSF" id="PIRSF000005">
    <property type="entry name" value="Cytochrome_c4"/>
    <property type="match status" value="1"/>
</dbReference>
<sequence>MRHARVLAVTAVLAVPALLAVAIAQTSVSALPDHEQVEVASLDAPSMANTTWGDPQAGQAKAAACVACHGIDGNSGMDMYPSIAGQNERYIAEQMGLIASGQRGGMAVAMLPFVTDLSAQDMRDIGAWYASQKASAGLADDTPISEGPLAGQPFYATGQQLYRGGDAQRGIPACIACHGGTGAGNPGPGWPHVAGQHASYIAQRLQQYRSGEHTLADDSQFQIMHQVARQLSDAEIQSLSSYLQGLHPARDDAKVAAAP</sequence>
<dbReference type="PROSITE" id="PS51007">
    <property type="entry name" value="CYTC"/>
    <property type="match status" value="2"/>
</dbReference>
<evidence type="ECO:0000256" key="9">
    <source>
        <dbReference type="PIRSR" id="PIRSR000005-2"/>
    </source>
</evidence>
<organism evidence="12 13">
    <name type="scientific">Stenotrophomonas ginsengisoli</name>
    <dbReference type="NCBI Taxonomy" id="336566"/>
    <lineage>
        <taxon>Bacteria</taxon>
        <taxon>Pseudomonadati</taxon>
        <taxon>Pseudomonadota</taxon>
        <taxon>Gammaproteobacteria</taxon>
        <taxon>Lysobacterales</taxon>
        <taxon>Lysobacteraceae</taxon>
        <taxon>Stenotrophomonas</taxon>
    </lineage>
</organism>
<feature type="binding site" description="covalent" evidence="8">
    <location>
        <position position="65"/>
    </location>
    <ligand>
        <name>heme c</name>
        <dbReference type="ChEBI" id="CHEBI:61717"/>
        <label>1</label>
    </ligand>
</feature>